<proteinExistence type="predicted"/>
<evidence type="ECO:0000256" key="2">
    <source>
        <dbReference type="SAM" id="MobiDB-lite"/>
    </source>
</evidence>
<dbReference type="SUPFAM" id="SSF54928">
    <property type="entry name" value="RNA-binding domain, RBD"/>
    <property type="match status" value="1"/>
</dbReference>
<sequence>MKEERFRQLLSAFGILTDCSLKFTKDGKFHKFGFISFKSEEEAQTTLSHFKKSFIDSSWITDEKKRKVPSELEKNTESLIGKSKPTSDYLNFHSDSGQESEEAAEEEPAEKPAKEKEPTTPHTMKLQGALFSVTEVYSEDKARRRPLGLRAEGITDQKD</sequence>
<gene>
    <name evidence="4" type="ORF">SUZIE_202775</name>
</gene>
<dbReference type="Gene3D" id="3.30.70.330">
    <property type="match status" value="1"/>
</dbReference>
<keyword evidence="1" id="KW-0694">RNA-binding</keyword>
<feature type="domain" description="RRM" evidence="3">
    <location>
        <begin position="1"/>
        <end position="75"/>
    </location>
</feature>
<dbReference type="InterPro" id="IPR000504">
    <property type="entry name" value="RRM_dom"/>
</dbReference>
<keyword evidence="5" id="KW-1185">Reference proteome</keyword>
<comment type="caution">
    <text evidence="4">The sequence shown here is derived from an EMBL/GenBank/DDBJ whole genome shotgun (WGS) entry which is preliminary data.</text>
</comment>
<reference evidence="4" key="1">
    <citation type="submission" date="2020-03" db="EMBL/GenBank/DDBJ databases">
        <title>Studies in the Genomics of Life Span.</title>
        <authorList>
            <person name="Glass D."/>
        </authorList>
    </citation>
    <scope>NUCLEOTIDE SEQUENCE</scope>
    <source>
        <strain evidence="4">SUZIE</strain>
        <tissue evidence="4">Muscle</tissue>
    </source>
</reference>
<dbReference type="PROSITE" id="PS50102">
    <property type="entry name" value="RRM"/>
    <property type="match status" value="1"/>
</dbReference>
<feature type="compositionally biased region" description="Basic and acidic residues" evidence="2">
    <location>
        <begin position="109"/>
        <end position="119"/>
    </location>
</feature>
<feature type="compositionally biased region" description="Acidic residues" evidence="2">
    <location>
        <begin position="98"/>
        <end position="108"/>
    </location>
</feature>
<name>A0AA41NFG5_SCICA</name>
<dbReference type="AlphaFoldDB" id="A0AA41NFG5"/>
<feature type="compositionally biased region" description="Polar residues" evidence="2">
    <location>
        <begin position="84"/>
        <end position="97"/>
    </location>
</feature>
<evidence type="ECO:0000259" key="3">
    <source>
        <dbReference type="PROSITE" id="PS50102"/>
    </source>
</evidence>
<protein>
    <submittedName>
        <fullName evidence="4">RNA-binding protein 19</fullName>
    </submittedName>
</protein>
<dbReference type="EMBL" id="JAATJV010431091">
    <property type="protein sequence ID" value="MBZ3889401.1"/>
    <property type="molecule type" value="Genomic_DNA"/>
</dbReference>
<evidence type="ECO:0000313" key="5">
    <source>
        <dbReference type="Proteomes" id="UP001166674"/>
    </source>
</evidence>
<dbReference type="Pfam" id="PF00076">
    <property type="entry name" value="RRM_1"/>
    <property type="match status" value="1"/>
</dbReference>
<evidence type="ECO:0000256" key="1">
    <source>
        <dbReference type="PROSITE-ProRule" id="PRU00176"/>
    </source>
</evidence>
<feature type="region of interest" description="Disordered" evidence="2">
    <location>
        <begin position="64"/>
        <end position="159"/>
    </location>
</feature>
<evidence type="ECO:0000313" key="4">
    <source>
        <dbReference type="EMBL" id="MBZ3889401.1"/>
    </source>
</evidence>
<accession>A0AA41NFG5</accession>
<dbReference type="GO" id="GO:0003723">
    <property type="term" value="F:RNA binding"/>
    <property type="evidence" value="ECO:0007669"/>
    <property type="project" value="UniProtKB-UniRule"/>
</dbReference>
<organism evidence="4 5">
    <name type="scientific">Sciurus carolinensis</name>
    <name type="common">Eastern gray squirrel</name>
    <dbReference type="NCBI Taxonomy" id="30640"/>
    <lineage>
        <taxon>Eukaryota</taxon>
        <taxon>Metazoa</taxon>
        <taxon>Chordata</taxon>
        <taxon>Craniata</taxon>
        <taxon>Vertebrata</taxon>
        <taxon>Euteleostomi</taxon>
        <taxon>Mammalia</taxon>
        <taxon>Eutheria</taxon>
        <taxon>Euarchontoglires</taxon>
        <taxon>Glires</taxon>
        <taxon>Rodentia</taxon>
        <taxon>Sciuromorpha</taxon>
        <taxon>Sciuridae</taxon>
        <taxon>Sciurinae</taxon>
        <taxon>Sciurini</taxon>
        <taxon>Sciurus</taxon>
    </lineage>
</organism>
<dbReference type="InterPro" id="IPR012677">
    <property type="entry name" value="Nucleotide-bd_a/b_plait_sf"/>
</dbReference>
<dbReference type="InterPro" id="IPR035979">
    <property type="entry name" value="RBD_domain_sf"/>
</dbReference>
<dbReference type="Proteomes" id="UP001166674">
    <property type="component" value="Unassembled WGS sequence"/>
</dbReference>
<feature type="compositionally biased region" description="Basic and acidic residues" evidence="2">
    <location>
        <begin position="64"/>
        <end position="76"/>
    </location>
</feature>